<protein>
    <recommendedName>
        <fullName evidence="3">Nucleotidyl transferase AbiEii/AbiGii toxin family protein</fullName>
    </recommendedName>
</protein>
<name>A0A1J5BAB0_9BACT</name>
<dbReference type="AlphaFoldDB" id="A0A1J5BAB0"/>
<organism evidence="1 2">
    <name type="scientific">Candidatus Beckwithbacteria bacterium CG2_30_44_31</name>
    <dbReference type="NCBI Taxonomy" id="1805035"/>
    <lineage>
        <taxon>Bacteria</taxon>
        <taxon>Candidatus Beckwithiibacteriota</taxon>
    </lineage>
</organism>
<proteinExistence type="predicted"/>
<dbReference type="Pfam" id="PF08843">
    <property type="entry name" value="AbiEii"/>
    <property type="match status" value="1"/>
</dbReference>
<reference evidence="1 2" key="1">
    <citation type="journal article" date="2016" name="Environ. Microbiol.">
        <title>Genomic resolution of a cold subsurface aquifer community provides metabolic insights for novel microbes adapted to high CO concentrations.</title>
        <authorList>
            <person name="Probst A.J."/>
            <person name="Castelle C.J."/>
            <person name="Singh A."/>
            <person name="Brown C.T."/>
            <person name="Anantharaman K."/>
            <person name="Sharon I."/>
            <person name="Hug L.A."/>
            <person name="Burstein D."/>
            <person name="Emerson J.B."/>
            <person name="Thomas B.C."/>
            <person name="Banfield J.F."/>
        </authorList>
    </citation>
    <scope>NUCLEOTIDE SEQUENCE [LARGE SCALE GENOMIC DNA]</scope>
    <source>
        <strain evidence="1">CG2_30_44_31</strain>
    </source>
</reference>
<comment type="caution">
    <text evidence="1">The sequence shown here is derived from an EMBL/GenBank/DDBJ whole genome shotgun (WGS) entry which is preliminary data.</text>
</comment>
<evidence type="ECO:0008006" key="3">
    <source>
        <dbReference type="Google" id="ProtNLM"/>
    </source>
</evidence>
<dbReference type="Gene3D" id="3.10.450.620">
    <property type="entry name" value="JHP933, nucleotidyltransferase-like core domain"/>
    <property type="match status" value="1"/>
</dbReference>
<dbReference type="EMBL" id="MNXQ01000021">
    <property type="protein sequence ID" value="OIP03888.1"/>
    <property type="molecule type" value="Genomic_DNA"/>
</dbReference>
<dbReference type="Proteomes" id="UP000183605">
    <property type="component" value="Unassembled WGS sequence"/>
</dbReference>
<accession>A0A1J5BAB0</accession>
<evidence type="ECO:0000313" key="1">
    <source>
        <dbReference type="EMBL" id="OIP03888.1"/>
    </source>
</evidence>
<sequence length="281" mass="33160">MLLDRLKKITKKEIIADSVGKLFLRNLLKESLQYYVLDYVYSSAWGSSFLFKGGTCLRFCFGLPRLSEDLDFDIKNYKEFNLKKFCQSLSDYFIKKLQFKEFGLKVAKNNQQVYLKFPLMDQLGLKENNSESPILFLRLDLNPVDSNIYQEEISLISDDDFNFIIKRYALTDLFASKLAAILERTFKKGKGDIITFKGRDYFDLIWFLQKNIKPNFLRLENITGVKKNQLIKKIDNKVNQINLDYLKEDLLPLFRKRDFVNSFCNSFSELYQTNKNLFNTL</sequence>
<gene>
    <name evidence="1" type="ORF">AUK18_01095</name>
</gene>
<evidence type="ECO:0000313" key="2">
    <source>
        <dbReference type="Proteomes" id="UP000183605"/>
    </source>
</evidence>
<dbReference type="InterPro" id="IPR014942">
    <property type="entry name" value="AbiEii"/>
</dbReference>